<dbReference type="Pfam" id="PF08668">
    <property type="entry name" value="HDOD"/>
    <property type="match status" value="1"/>
</dbReference>
<dbReference type="SUPFAM" id="SSF55781">
    <property type="entry name" value="GAF domain-like"/>
    <property type="match status" value="1"/>
</dbReference>
<reference evidence="1 2" key="1">
    <citation type="submission" date="2018-05" db="EMBL/GenBank/DDBJ databases">
        <title>Genomic Encyclopedia of Type Strains, Phase IV (KMG-V): Genome sequencing to study the core and pangenomes of soil and plant-associated prokaryotes.</title>
        <authorList>
            <person name="Whitman W."/>
        </authorList>
    </citation>
    <scope>NUCLEOTIDE SEQUENCE [LARGE SCALE GENOMIC DNA]</scope>
    <source>
        <strain evidence="1 2">SLV-132</strain>
    </source>
</reference>
<evidence type="ECO:0000313" key="2">
    <source>
        <dbReference type="Proteomes" id="UP000245754"/>
    </source>
</evidence>
<dbReference type="InterPro" id="IPR013976">
    <property type="entry name" value="HDOD"/>
</dbReference>
<dbReference type="InterPro" id="IPR052340">
    <property type="entry name" value="RNase_Y/CdgJ"/>
</dbReference>
<dbReference type="PANTHER" id="PTHR33525:SF3">
    <property type="entry name" value="RIBONUCLEASE Y"/>
    <property type="match status" value="1"/>
</dbReference>
<dbReference type="RefSeq" id="WP_109583263.1">
    <property type="nucleotide sequence ID" value="NZ_CAJPUX010000002.1"/>
</dbReference>
<proteinExistence type="predicted"/>
<dbReference type="Pfam" id="PF01590">
    <property type="entry name" value="GAF"/>
    <property type="match status" value="1"/>
</dbReference>
<evidence type="ECO:0000313" key="1">
    <source>
        <dbReference type="EMBL" id="PWK35169.1"/>
    </source>
</evidence>
<sequence>MRKAAFFETLWNRMAQQGDFPTLQYSVDNIFKTLQSELNVGEMAASVLSDFSLSQKVIRLANSAMYRSFGGEVTTVSRAILVLGVEAISHLTLGVQLLDYFHGVAPSRPQAARAMTQALVAGEITRALSNARGINEGEEAVVCTLMHHMSRLLLVFYFPDEWERIQALTESGDMVETDACVEVVGVSLAEIAEAAAIKWRLPGLIANTMSHRPVTSETVIETHADWLGAMAQVSSQAAAAMTRDAAPEDIEAMLSEHARVLGLDAADIRFAIRQAGTLSASIAEAEAPAAEAPAPEGKPGDALERLRIGLEEVRREGAALSIGQMAPLALESVMRALNFEHCFLMVLNPGAKRFDARLGFGNGVREKLEALSFEEGFVPDIFHFATISPRPLQFEDTFDPEVAQRVPRWYRDAMPEARSVMLAPVKLRNRCVALLCGDWGATCCAGGLADAELELVDAFAGEIAASFLRSAASQAAR</sequence>
<dbReference type="OrthoDB" id="9791419at2"/>
<dbReference type="PROSITE" id="PS51833">
    <property type="entry name" value="HDOD"/>
    <property type="match status" value="1"/>
</dbReference>
<dbReference type="SUPFAM" id="SSF109604">
    <property type="entry name" value="HD-domain/PDEase-like"/>
    <property type="match status" value="1"/>
</dbReference>
<name>A0A316EVG9_9BURK</name>
<keyword evidence="2" id="KW-1185">Reference proteome</keyword>
<dbReference type="GeneID" id="98340955"/>
<protein>
    <submittedName>
        <fullName evidence="1">HD-like signal output (HDOD) protein</fullName>
    </submittedName>
</protein>
<dbReference type="InterPro" id="IPR029016">
    <property type="entry name" value="GAF-like_dom_sf"/>
</dbReference>
<dbReference type="InterPro" id="IPR003018">
    <property type="entry name" value="GAF"/>
</dbReference>
<organism evidence="1 2">
    <name type="scientific">Cupriavidus plantarum</name>
    <dbReference type="NCBI Taxonomy" id="942865"/>
    <lineage>
        <taxon>Bacteria</taxon>
        <taxon>Pseudomonadati</taxon>
        <taxon>Pseudomonadota</taxon>
        <taxon>Betaproteobacteria</taxon>
        <taxon>Burkholderiales</taxon>
        <taxon>Burkholderiaceae</taxon>
        <taxon>Cupriavidus</taxon>
    </lineage>
</organism>
<dbReference type="PANTHER" id="PTHR33525">
    <property type="match status" value="1"/>
</dbReference>
<dbReference type="EMBL" id="QGGT01000002">
    <property type="protein sequence ID" value="PWK35169.1"/>
    <property type="molecule type" value="Genomic_DNA"/>
</dbReference>
<dbReference type="AlphaFoldDB" id="A0A316EVG9"/>
<dbReference type="Proteomes" id="UP000245754">
    <property type="component" value="Unassembled WGS sequence"/>
</dbReference>
<gene>
    <name evidence="1" type="ORF">C7419_102445</name>
</gene>
<dbReference type="Gene3D" id="1.10.3210.10">
    <property type="entry name" value="Hypothetical protein af1432"/>
    <property type="match status" value="1"/>
</dbReference>
<accession>A0A316EVG9</accession>
<dbReference type="Gene3D" id="3.30.450.40">
    <property type="match status" value="1"/>
</dbReference>
<comment type="caution">
    <text evidence="1">The sequence shown here is derived from an EMBL/GenBank/DDBJ whole genome shotgun (WGS) entry which is preliminary data.</text>
</comment>